<keyword evidence="2" id="KW-1185">Reference proteome</keyword>
<accession>A0AAP0HW52</accession>
<comment type="caution">
    <text evidence="1">The sequence shown here is derived from an EMBL/GenBank/DDBJ whole genome shotgun (WGS) entry which is preliminary data.</text>
</comment>
<evidence type="ECO:0000313" key="2">
    <source>
        <dbReference type="Proteomes" id="UP001420932"/>
    </source>
</evidence>
<name>A0AAP0HW52_9MAGN</name>
<organism evidence="1 2">
    <name type="scientific">Stephania yunnanensis</name>
    <dbReference type="NCBI Taxonomy" id="152371"/>
    <lineage>
        <taxon>Eukaryota</taxon>
        <taxon>Viridiplantae</taxon>
        <taxon>Streptophyta</taxon>
        <taxon>Embryophyta</taxon>
        <taxon>Tracheophyta</taxon>
        <taxon>Spermatophyta</taxon>
        <taxon>Magnoliopsida</taxon>
        <taxon>Ranunculales</taxon>
        <taxon>Menispermaceae</taxon>
        <taxon>Menispermoideae</taxon>
        <taxon>Cissampelideae</taxon>
        <taxon>Stephania</taxon>
    </lineage>
</organism>
<sequence length="87" mass="9527">MVPPLGSLTSKIAPFNVVLGRAPPLLNYPMGLIIVAVVEQFKKFCDFFRYKVEFCLGSVTKPQSSVIIGEIKSIFNGTMDWDGNGST</sequence>
<dbReference type="AlphaFoldDB" id="A0AAP0HW52"/>
<protein>
    <submittedName>
        <fullName evidence="1">Uncharacterized protein</fullName>
    </submittedName>
</protein>
<dbReference type="EMBL" id="JBBNAF010000011">
    <property type="protein sequence ID" value="KAK9098806.1"/>
    <property type="molecule type" value="Genomic_DNA"/>
</dbReference>
<dbReference type="Proteomes" id="UP001420932">
    <property type="component" value="Unassembled WGS sequence"/>
</dbReference>
<gene>
    <name evidence="1" type="ORF">Syun_025851</name>
</gene>
<proteinExistence type="predicted"/>
<evidence type="ECO:0000313" key="1">
    <source>
        <dbReference type="EMBL" id="KAK9098806.1"/>
    </source>
</evidence>
<reference evidence="1 2" key="1">
    <citation type="submission" date="2024-01" db="EMBL/GenBank/DDBJ databases">
        <title>Genome assemblies of Stephania.</title>
        <authorList>
            <person name="Yang L."/>
        </authorList>
    </citation>
    <scope>NUCLEOTIDE SEQUENCE [LARGE SCALE GENOMIC DNA]</scope>
    <source>
        <strain evidence="1">YNDBR</strain>
        <tissue evidence="1">Leaf</tissue>
    </source>
</reference>